<organism evidence="2 3">
    <name type="scientific">Cryobacterium zhongshanensis</name>
    <dbReference type="NCBI Taxonomy" id="2928153"/>
    <lineage>
        <taxon>Bacteria</taxon>
        <taxon>Bacillati</taxon>
        <taxon>Actinomycetota</taxon>
        <taxon>Actinomycetes</taxon>
        <taxon>Micrococcales</taxon>
        <taxon>Microbacteriaceae</taxon>
        <taxon>Cryobacterium</taxon>
    </lineage>
</organism>
<dbReference type="AlphaFoldDB" id="A0AA41QXM2"/>
<comment type="caution">
    <text evidence="2">The sequence shown here is derived from an EMBL/GenBank/DDBJ whole genome shotgun (WGS) entry which is preliminary data.</text>
</comment>
<name>A0AA41QXM2_9MICO</name>
<dbReference type="RefSeq" id="WP_134536319.1">
    <property type="nucleotide sequence ID" value="NZ_JALGAR010000003.1"/>
</dbReference>
<proteinExistence type="predicted"/>
<accession>A0AA41QXM2</accession>
<keyword evidence="1" id="KW-0472">Membrane</keyword>
<feature type="transmembrane region" description="Helical" evidence="1">
    <location>
        <begin position="33"/>
        <end position="56"/>
    </location>
</feature>
<sequence length="100" mass="10404">MDDPRANMQDNRLVALGAPHADWTKTPGRTLGFWLTLAGFALAIVLPFWGVIAVLVGLAFSMRAIRVMPAGVPGRGLVLASLGIAAATLLLSVARGILGV</sequence>
<reference evidence="2" key="1">
    <citation type="submission" date="2022-03" db="EMBL/GenBank/DDBJ databases">
        <title>Cryobacterium sp. nov. strain ZS14-85, isolated from Antarctic soil.</title>
        <authorList>
            <person name="Li J."/>
            <person name="Niu G."/>
        </authorList>
    </citation>
    <scope>NUCLEOTIDE SEQUENCE</scope>
    <source>
        <strain evidence="2">ZS14-85</strain>
    </source>
</reference>
<evidence type="ECO:0000256" key="1">
    <source>
        <dbReference type="SAM" id="Phobius"/>
    </source>
</evidence>
<dbReference type="Proteomes" id="UP001165341">
    <property type="component" value="Unassembled WGS sequence"/>
</dbReference>
<evidence type="ECO:0000313" key="2">
    <source>
        <dbReference type="EMBL" id="MCI4658788.1"/>
    </source>
</evidence>
<keyword evidence="1" id="KW-1133">Transmembrane helix</keyword>
<keyword evidence="3" id="KW-1185">Reference proteome</keyword>
<keyword evidence="1" id="KW-0812">Transmembrane</keyword>
<gene>
    <name evidence="2" type="ORF">MQH31_13330</name>
</gene>
<dbReference type="EMBL" id="JALGAR010000003">
    <property type="protein sequence ID" value="MCI4658788.1"/>
    <property type="molecule type" value="Genomic_DNA"/>
</dbReference>
<feature type="transmembrane region" description="Helical" evidence="1">
    <location>
        <begin position="77"/>
        <end position="98"/>
    </location>
</feature>
<protein>
    <submittedName>
        <fullName evidence="2">Uncharacterized protein</fullName>
    </submittedName>
</protein>
<evidence type="ECO:0000313" key="3">
    <source>
        <dbReference type="Proteomes" id="UP001165341"/>
    </source>
</evidence>